<dbReference type="EMBL" id="KN414376">
    <property type="protein sequence ID" value="KHG19933.1"/>
    <property type="molecule type" value="Genomic_DNA"/>
</dbReference>
<proteinExistence type="predicted"/>
<keyword evidence="2" id="KW-1185">Reference proteome</keyword>
<dbReference type="Proteomes" id="UP000032142">
    <property type="component" value="Unassembled WGS sequence"/>
</dbReference>
<organism evidence="1 2">
    <name type="scientific">Gossypium arboreum</name>
    <name type="common">Tree cotton</name>
    <name type="synonym">Gossypium nanking</name>
    <dbReference type="NCBI Taxonomy" id="29729"/>
    <lineage>
        <taxon>Eukaryota</taxon>
        <taxon>Viridiplantae</taxon>
        <taxon>Streptophyta</taxon>
        <taxon>Embryophyta</taxon>
        <taxon>Tracheophyta</taxon>
        <taxon>Spermatophyta</taxon>
        <taxon>Magnoliopsida</taxon>
        <taxon>eudicotyledons</taxon>
        <taxon>Gunneridae</taxon>
        <taxon>Pentapetalae</taxon>
        <taxon>rosids</taxon>
        <taxon>malvids</taxon>
        <taxon>Malvales</taxon>
        <taxon>Malvaceae</taxon>
        <taxon>Malvoideae</taxon>
        <taxon>Gossypium</taxon>
    </lineage>
</organism>
<accession>A0A0B0NZL5</accession>
<reference evidence="2" key="1">
    <citation type="submission" date="2014-09" db="EMBL/GenBank/DDBJ databases">
        <authorList>
            <person name="Mudge J."/>
            <person name="Ramaraj T."/>
            <person name="Lindquist I.E."/>
            <person name="Bharti A.K."/>
            <person name="Sundararajan A."/>
            <person name="Cameron C.T."/>
            <person name="Woodward J.E."/>
            <person name="May G.D."/>
            <person name="Brubaker C."/>
            <person name="Broadhvest J."/>
            <person name="Wilkins T.A."/>
        </authorList>
    </citation>
    <scope>NUCLEOTIDE SEQUENCE</scope>
    <source>
        <strain evidence="2">cv. AKA8401</strain>
    </source>
</reference>
<protein>
    <submittedName>
        <fullName evidence="1">Uncharacterized protein</fullName>
    </submittedName>
</protein>
<name>A0A0B0NZL5_GOSAR</name>
<gene>
    <name evidence="1" type="ORF">F383_00288</name>
</gene>
<dbReference type="AlphaFoldDB" id="A0A0B0NZL5"/>
<evidence type="ECO:0000313" key="1">
    <source>
        <dbReference type="EMBL" id="KHG19933.1"/>
    </source>
</evidence>
<evidence type="ECO:0000313" key="2">
    <source>
        <dbReference type="Proteomes" id="UP000032142"/>
    </source>
</evidence>
<sequence length="38" mass="4663">MKIYLSRFDYIIYSLFNSIPTIFSDFSNLRYCCCQHLF</sequence>